<evidence type="ECO:0000313" key="2">
    <source>
        <dbReference type="Proteomes" id="UP001219585"/>
    </source>
</evidence>
<dbReference type="RefSeq" id="WP_274793170.1">
    <property type="nucleotide sequence ID" value="NZ_CP113527.1"/>
</dbReference>
<reference evidence="1" key="1">
    <citation type="submission" date="2022-11" db="EMBL/GenBank/DDBJ databases">
        <title>Lysinibacillus irui.</title>
        <authorList>
            <person name="Akintayo S.O."/>
        </authorList>
    </citation>
    <scope>NUCLEOTIDE SEQUENCE</scope>
    <source>
        <strain evidence="1">IRB4-01</strain>
    </source>
</reference>
<dbReference type="Proteomes" id="UP001219585">
    <property type="component" value="Chromosome"/>
</dbReference>
<dbReference type="EMBL" id="CP113527">
    <property type="protein sequence ID" value="WDV04938.1"/>
    <property type="molecule type" value="Genomic_DNA"/>
</dbReference>
<evidence type="ECO:0000313" key="1">
    <source>
        <dbReference type="EMBL" id="WDV04938.1"/>
    </source>
</evidence>
<proteinExistence type="predicted"/>
<name>A0AAJ5RKH1_9BACI</name>
<sequence>MNKDKLNSQMQEEKDALVARGALGVLIYELVDTEQLFDRFFIKLTKIIDNAYYSTVQY</sequence>
<protein>
    <submittedName>
        <fullName evidence="1">Uncharacterized protein</fullName>
    </submittedName>
</protein>
<accession>A0AAJ5RKH1</accession>
<gene>
    <name evidence="1" type="ORF">OU989_11445</name>
</gene>
<dbReference type="AlphaFoldDB" id="A0AAJ5RKH1"/>
<dbReference type="KEGG" id="liu:OU989_11445"/>
<organism evidence="1 2">
    <name type="scientific">Lysinibacillus irui</name>
    <dbReference type="NCBI Taxonomy" id="2998077"/>
    <lineage>
        <taxon>Bacteria</taxon>
        <taxon>Bacillati</taxon>
        <taxon>Bacillota</taxon>
        <taxon>Bacilli</taxon>
        <taxon>Bacillales</taxon>
        <taxon>Bacillaceae</taxon>
        <taxon>Lysinibacillus</taxon>
    </lineage>
</organism>